<comment type="caution">
    <text evidence="9">The sequence shown here is derived from an EMBL/GenBank/DDBJ whole genome shotgun (WGS) entry which is preliminary data.</text>
</comment>
<feature type="transmembrane region" description="Helical" evidence="7">
    <location>
        <begin position="141"/>
        <end position="162"/>
    </location>
</feature>
<keyword evidence="2 7" id="KW-0813">Transport</keyword>
<evidence type="ECO:0000256" key="5">
    <source>
        <dbReference type="ARBA" id="ARBA00022989"/>
    </source>
</evidence>
<dbReference type="PANTHER" id="PTHR43744:SF9">
    <property type="entry name" value="POLYGALACTURONAN_RHAMNOGALACTURONAN TRANSPORT SYSTEM PERMEASE PROTEIN YTCP"/>
    <property type="match status" value="1"/>
</dbReference>
<dbReference type="InterPro" id="IPR035906">
    <property type="entry name" value="MetI-like_sf"/>
</dbReference>
<feature type="transmembrane region" description="Helical" evidence="7">
    <location>
        <begin position="261"/>
        <end position="278"/>
    </location>
</feature>
<name>A0A9D1FL46_9FIRM</name>
<dbReference type="EMBL" id="DVJP01000023">
    <property type="protein sequence ID" value="HIS75733.1"/>
    <property type="molecule type" value="Genomic_DNA"/>
</dbReference>
<accession>A0A9D1FL46</accession>
<evidence type="ECO:0000256" key="3">
    <source>
        <dbReference type="ARBA" id="ARBA00022475"/>
    </source>
</evidence>
<keyword evidence="3" id="KW-1003">Cell membrane</keyword>
<dbReference type="PROSITE" id="PS50928">
    <property type="entry name" value="ABC_TM1"/>
    <property type="match status" value="1"/>
</dbReference>
<feature type="transmembrane region" description="Helical" evidence="7">
    <location>
        <begin position="79"/>
        <end position="98"/>
    </location>
</feature>
<keyword evidence="5 7" id="KW-1133">Transmembrane helix</keyword>
<evidence type="ECO:0000313" key="9">
    <source>
        <dbReference type="EMBL" id="HIS75733.1"/>
    </source>
</evidence>
<evidence type="ECO:0000313" key="10">
    <source>
        <dbReference type="Proteomes" id="UP000824002"/>
    </source>
</evidence>
<dbReference type="PANTHER" id="PTHR43744">
    <property type="entry name" value="ABC TRANSPORTER PERMEASE PROTEIN MG189-RELATED-RELATED"/>
    <property type="match status" value="1"/>
</dbReference>
<dbReference type="GO" id="GO:0055085">
    <property type="term" value="P:transmembrane transport"/>
    <property type="evidence" value="ECO:0007669"/>
    <property type="project" value="InterPro"/>
</dbReference>
<comment type="subcellular location">
    <subcellularLocation>
        <location evidence="1 7">Cell membrane</location>
        <topology evidence="1 7">Multi-pass membrane protein</topology>
    </subcellularLocation>
</comment>
<protein>
    <submittedName>
        <fullName evidence="9">Carbohydrate ABC transporter permease</fullName>
    </submittedName>
</protein>
<dbReference type="CDD" id="cd06261">
    <property type="entry name" value="TM_PBP2"/>
    <property type="match status" value="1"/>
</dbReference>
<dbReference type="SUPFAM" id="SSF161098">
    <property type="entry name" value="MetI-like"/>
    <property type="match status" value="1"/>
</dbReference>
<gene>
    <name evidence="9" type="ORF">IAB51_02885</name>
</gene>
<feature type="transmembrane region" description="Helical" evidence="7">
    <location>
        <begin position="110"/>
        <end position="129"/>
    </location>
</feature>
<feature type="transmembrane region" description="Helical" evidence="7">
    <location>
        <begin position="183"/>
        <end position="206"/>
    </location>
</feature>
<dbReference type="GO" id="GO:0005886">
    <property type="term" value="C:plasma membrane"/>
    <property type="evidence" value="ECO:0007669"/>
    <property type="project" value="UniProtKB-SubCell"/>
</dbReference>
<dbReference type="Pfam" id="PF00528">
    <property type="entry name" value="BPD_transp_1"/>
    <property type="match status" value="1"/>
</dbReference>
<reference evidence="9" key="2">
    <citation type="journal article" date="2021" name="PeerJ">
        <title>Extensive microbial diversity within the chicken gut microbiome revealed by metagenomics and culture.</title>
        <authorList>
            <person name="Gilroy R."/>
            <person name="Ravi A."/>
            <person name="Getino M."/>
            <person name="Pursley I."/>
            <person name="Horton D.L."/>
            <person name="Alikhan N.F."/>
            <person name="Baker D."/>
            <person name="Gharbi K."/>
            <person name="Hall N."/>
            <person name="Watson M."/>
            <person name="Adriaenssens E.M."/>
            <person name="Foster-Nyarko E."/>
            <person name="Jarju S."/>
            <person name="Secka A."/>
            <person name="Antonio M."/>
            <person name="Oren A."/>
            <person name="Chaudhuri R.R."/>
            <person name="La Ragione R."/>
            <person name="Hildebrand F."/>
            <person name="Pallen M.J."/>
        </authorList>
    </citation>
    <scope>NUCLEOTIDE SEQUENCE</scope>
    <source>
        <strain evidence="9">CHK199-13235</strain>
    </source>
</reference>
<dbReference type="Gene3D" id="1.10.3720.10">
    <property type="entry name" value="MetI-like"/>
    <property type="match status" value="1"/>
</dbReference>
<evidence type="ECO:0000256" key="4">
    <source>
        <dbReference type="ARBA" id="ARBA00022692"/>
    </source>
</evidence>
<dbReference type="InterPro" id="IPR000515">
    <property type="entry name" value="MetI-like"/>
</dbReference>
<feature type="transmembrane region" description="Helical" evidence="7">
    <location>
        <begin position="12"/>
        <end position="35"/>
    </location>
</feature>
<evidence type="ECO:0000256" key="6">
    <source>
        <dbReference type="ARBA" id="ARBA00023136"/>
    </source>
</evidence>
<dbReference type="Proteomes" id="UP000824002">
    <property type="component" value="Unassembled WGS sequence"/>
</dbReference>
<evidence type="ECO:0000256" key="1">
    <source>
        <dbReference type="ARBA" id="ARBA00004651"/>
    </source>
</evidence>
<evidence type="ECO:0000256" key="2">
    <source>
        <dbReference type="ARBA" id="ARBA00022448"/>
    </source>
</evidence>
<keyword evidence="4 7" id="KW-0812">Transmembrane</keyword>
<dbReference type="AlphaFoldDB" id="A0A9D1FL46"/>
<sequence length="293" mass="32981">MVIKETFSDKVFNFFNVLLTILITLIVLYPLIYILSASFSDPMAVMNGEVLLIPVDFTFAGYQKVFQNEDIVTGYLNSIQYTIVGTAVNLIMTVLGAYPLSRKDFYGRNVLTAFFAFTMFFGGGMIPTYLVIQDLGLLNNFWVMILPGAVSVWSMVIVRTFFQSSIPDELREAAVIDGCSNTRLLMTIILPLSIPVLAVITMQYAVGHWNAYFNALIYITDREKYPLQMVLRELLMQSKMDEMMDTEGAVTQQMLAESLKYAVMVVASVPVLLLYPFLQRYFVKGVMVGAIKG</sequence>
<comment type="similarity">
    <text evidence="7">Belongs to the binding-protein-dependent transport system permease family.</text>
</comment>
<feature type="domain" description="ABC transmembrane type-1" evidence="8">
    <location>
        <begin position="75"/>
        <end position="278"/>
    </location>
</feature>
<keyword evidence="6 7" id="KW-0472">Membrane</keyword>
<proteinExistence type="inferred from homology"/>
<evidence type="ECO:0000256" key="7">
    <source>
        <dbReference type="RuleBase" id="RU363032"/>
    </source>
</evidence>
<evidence type="ECO:0000259" key="8">
    <source>
        <dbReference type="PROSITE" id="PS50928"/>
    </source>
</evidence>
<organism evidence="9 10">
    <name type="scientific">Candidatus Merdivicinus excrementipullorum</name>
    <dbReference type="NCBI Taxonomy" id="2840867"/>
    <lineage>
        <taxon>Bacteria</taxon>
        <taxon>Bacillati</taxon>
        <taxon>Bacillota</taxon>
        <taxon>Clostridia</taxon>
        <taxon>Eubacteriales</taxon>
        <taxon>Oscillospiraceae</taxon>
        <taxon>Oscillospiraceae incertae sedis</taxon>
        <taxon>Candidatus Merdivicinus</taxon>
    </lineage>
</organism>
<reference evidence="9" key="1">
    <citation type="submission" date="2020-10" db="EMBL/GenBank/DDBJ databases">
        <authorList>
            <person name="Gilroy R."/>
        </authorList>
    </citation>
    <scope>NUCLEOTIDE SEQUENCE</scope>
    <source>
        <strain evidence="9">CHK199-13235</strain>
    </source>
</reference>